<gene>
    <name evidence="1" type="ORF">KEU06_09185</name>
</gene>
<evidence type="ECO:0000313" key="2">
    <source>
        <dbReference type="Proteomes" id="UP000680348"/>
    </source>
</evidence>
<protein>
    <submittedName>
        <fullName evidence="1">Uncharacterized protein</fullName>
    </submittedName>
</protein>
<organism evidence="1 2">
    <name type="scientific">Pseudaminobacter soli</name>
    <name type="common">ex Zhang et al. 2022</name>
    <dbReference type="NCBI Taxonomy" id="2831468"/>
    <lineage>
        <taxon>Bacteria</taxon>
        <taxon>Pseudomonadati</taxon>
        <taxon>Pseudomonadota</taxon>
        <taxon>Alphaproteobacteria</taxon>
        <taxon>Hyphomicrobiales</taxon>
        <taxon>Phyllobacteriaceae</taxon>
        <taxon>Pseudaminobacter</taxon>
    </lineage>
</organism>
<accession>A0A942E5D3</accession>
<comment type="caution">
    <text evidence="1">The sequence shown here is derived from an EMBL/GenBank/DDBJ whole genome shotgun (WGS) entry which is preliminary data.</text>
</comment>
<dbReference type="EMBL" id="JAGWCR010000004">
    <property type="protein sequence ID" value="MBS3648777.1"/>
    <property type="molecule type" value="Genomic_DNA"/>
</dbReference>
<dbReference type="Proteomes" id="UP000680348">
    <property type="component" value="Unassembled WGS sequence"/>
</dbReference>
<evidence type="ECO:0000313" key="1">
    <source>
        <dbReference type="EMBL" id="MBS3648777.1"/>
    </source>
</evidence>
<dbReference type="AlphaFoldDB" id="A0A942E5D3"/>
<proteinExistence type="predicted"/>
<name>A0A942E5D3_9HYPH</name>
<sequence length="58" mass="6655">MDEALIRLVSLWDDVDNAAARVETSLPFQMSEAIARLEETRKVFRIALQSYAMSRNKP</sequence>
<reference evidence="1" key="1">
    <citation type="submission" date="2021-04" db="EMBL/GenBank/DDBJ databases">
        <title>Pseudaminobacter soli sp. nov., isolated from paddy soil contaminated by heavy metals.</title>
        <authorList>
            <person name="Zhang K."/>
        </authorList>
    </citation>
    <scope>NUCLEOTIDE SEQUENCE</scope>
    <source>
        <strain evidence="1">19-2017</strain>
    </source>
</reference>
<dbReference type="RefSeq" id="WP_188254341.1">
    <property type="nucleotide sequence ID" value="NZ_JABVCF010000004.1"/>
</dbReference>
<keyword evidence="2" id="KW-1185">Reference proteome</keyword>